<name>A0A1F2PCE3_9EURY</name>
<keyword evidence="2" id="KW-1185">Reference proteome</keyword>
<evidence type="ECO:0000313" key="2">
    <source>
        <dbReference type="Proteomes" id="UP000186940"/>
    </source>
</evidence>
<sequence>MKLTMVIPSYWGRKEADGWREGDAIYDHPVPLDQEGTLGRAIASTAILNDKDFRLVIIAVATSPEIEAEVEKKVKGIVIEASAKTDLDVLVFGPSHLKQIHELLRANGKKEYTELLKLRGYSNIRNLCIFIPHILGSELALLIDDDEVFEDPDFIGKAQEFIGSEFEGEPVNAVAGYYLQEDGDYHVRREHRPWMDYWDKHARMNEAFDLFIGTGPRLKVTPFVFGGNMIIHRDLFTVVPFDPGVTRGEDIDYLMNAKIFGFDFFLDNELSIKHLPPPKPHPTWKQLREDIYRFVYEKAKIDGQKDIEGLTRITPEQFDPYPGCFLKEDLFEKIEKACKLLSEEYLSSGSRKDSEEALKNIELARTDAIPAYNPFDHLCEIQRLWQDMMEYTGNTEVRSEMQAIIEGKGCEKK</sequence>
<reference evidence="1" key="1">
    <citation type="submission" date="2016-05" db="EMBL/GenBank/DDBJ databases">
        <title>Microbial consortia oxidize butane by reversing methanogenesis.</title>
        <authorList>
            <person name="Laso-Perez R."/>
            <person name="Richter M."/>
            <person name="Wegener G."/>
            <person name="Musat F."/>
        </authorList>
    </citation>
    <scope>NUCLEOTIDE SEQUENCE [LARGE SCALE GENOMIC DNA]</scope>
    <source>
        <strain evidence="1">BOX2</strain>
    </source>
</reference>
<evidence type="ECO:0000313" key="1">
    <source>
        <dbReference type="EMBL" id="OFV68694.1"/>
    </source>
</evidence>
<dbReference type="EMBL" id="LYOS01000001">
    <property type="protein sequence ID" value="OFV68694.1"/>
    <property type="molecule type" value="Genomic_DNA"/>
</dbReference>
<dbReference type="PATRIC" id="fig|1838285.3.peg.374"/>
<protein>
    <recommendedName>
        <fullName evidence="3">Glycosyltransferase</fullName>
    </recommendedName>
</protein>
<organism evidence="1 2">
    <name type="scientific">Candidatus Syntropharchaeum caldarium</name>
    <dbReference type="NCBI Taxonomy" id="1838285"/>
    <lineage>
        <taxon>Archaea</taxon>
        <taxon>Methanobacteriati</taxon>
        <taxon>Methanobacteriota</taxon>
        <taxon>Stenosarchaea group</taxon>
        <taxon>Methanomicrobia</taxon>
        <taxon>Methanosarcinales</taxon>
        <taxon>ANME-2 cluster</taxon>
        <taxon>Candidatus Syntropharchaeum</taxon>
    </lineage>
</organism>
<evidence type="ECO:0008006" key="3">
    <source>
        <dbReference type="Google" id="ProtNLM"/>
    </source>
</evidence>
<accession>A0A1F2PCE3</accession>
<gene>
    <name evidence="1" type="ORF">SCAL_000370</name>
</gene>
<proteinExistence type="predicted"/>
<dbReference type="InterPro" id="IPR029044">
    <property type="entry name" value="Nucleotide-diphossugar_trans"/>
</dbReference>
<dbReference type="STRING" id="1838285.SCAL_000370"/>
<dbReference type="Gene3D" id="3.90.550.10">
    <property type="entry name" value="Spore Coat Polysaccharide Biosynthesis Protein SpsA, Chain A"/>
    <property type="match status" value="1"/>
</dbReference>
<dbReference type="AlphaFoldDB" id="A0A1F2PCE3"/>
<dbReference type="SUPFAM" id="SSF53448">
    <property type="entry name" value="Nucleotide-diphospho-sugar transferases"/>
    <property type="match status" value="1"/>
</dbReference>
<dbReference type="Proteomes" id="UP000186940">
    <property type="component" value="Unassembled WGS sequence"/>
</dbReference>
<comment type="caution">
    <text evidence="1">The sequence shown here is derived from an EMBL/GenBank/DDBJ whole genome shotgun (WGS) entry which is preliminary data.</text>
</comment>